<dbReference type="AlphaFoldDB" id="A0A2I8F052"/>
<protein>
    <recommendedName>
        <fullName evidence="3">Integrase catalytic domain-containing protein</fullName>
    </recommendedName>
</protein>
<accession>A0A2I8F052</accession>
<evidence type="ECO:0000313" key="1">
    <source>
        <dbReference type="EMBL" id="AUT65098.1"/>
    </source>
</evidence>
<dbReference type="EMBL" id="CP026113">
    <property type="protein sequence ID" value="AUT65098.1"/>
    <property type="molecule type" value="Genomic_DNA"/>
</dbReference>
<evidence type="ECO:0008006" key="3">
    <source>
        <dbReference type="Google" id="ProtNLM"/>
    </source>
</evidence>
<gene>
    <name evidence="1" type="ORF">C2L65_36600</name>
</gene>
<proteinExistence type="predicted"/>
<dbReference type="KEGG" id="pter:C2L65_36600"/>
<reference evidence="1 2" key="1">
    <citation type="submission" date="2018-01" db="EMBL/GenBank/DDBJ databases">
        <title>Species boundaries and ecological features among Paraburkholderia terrae DSMZ17804T, P. hospita DSMZ17164T and P. caribensis DSMZ13236T.</title>
        <authorList>
            <person name="Pratama A.A."/>
        </authorList>
    </citation>
    <scope>NUCLEOTIDE SEQUENCE [LARGE SCALE GENOMIC DNA]</scope>
    <source>
        <strain evidence="1 2">DSM 17804</strain>
    </source>
</reference>
<dbReference type="Proteomes" id="UP000243502">
    <property type="component" value="Chromosome 3"/>
</dbReference>
<organism evidence="1 2">
    <name type="scientific">Paraburkholderia terrae</name>
    <dbReference type="NCBI Taxonomy" id="311230"/>
    <lineage>
        <taxon>Bacteria</taxon>
        <taxon>Pseudomonadati</taxon>
        <taxon>Pseudomonadota</taxon>
        <taxon>Betaproteobacteria</taxon>
        <taxon>Burkholderiales</taxon>
        <taxon>Burkholderiaceae</taxon>
        <taxon>Paraburkholderia</taxon>
    </lineage>
</organism>
<evidence type="ECO:0000313" key="2">
    <source>
        <dbReference type="Proteomes" id="UP000243502"/>
    </source>
</evidence>
<name>A0A2I8F052_9BURK</name>
<sequence length="690" mass="77337">MNVAVGGLLRQSVIFGVPMPARSKVPRHLRDSSLWPTPDRLEERALASTAYLQRKKAVDMSLSGSRYPEILAETGIEERSVRRLVGRCITINPATGEIFGFHACREGFRLRPYTRTAPFTSQGQQAGTSGMLDLTLRAFPEVAATLLSEALHLDEENQQYKIPTRELLAVFQDDLKVAMKEAGLDWETQWPFTQQDGGYESVRRWRERLRDSHTIHYVRAHYGVKAADKLEAGTHKPSLFENFRALAVRQLDFHEVDTACILVFRDPNGNEFERPVERFYLGAIVTEHPVMLAGYVLVFAPSPDADDVLDLVQGSVFPEKREGPVSTLLANGKVVMAGLIDKLFGSGFAALLMDNAAYNLTIGAIGPIMDAIACMIVFGVPRKWWSRGLIEKFFAVFEGKTGQKLPTTYGKSPVDPMRGNPTEAAKRLRIYVDDILETFEEFAEQINTRSVSRAAFGQTAVKAVQGMLETKHLGVFPQPLPATPSEPGWTFFAQVIECKVRGSEKKGERCHVNMDSRRYTSPNLGLRFDLVGKTVVACRHRWNDNLVVAIVKETGQFLGYLLPDRRARRNPMHPRLAKIVNRHYRREYFRSGEKSPGRKLLERKVAAARNDPQGKESRQALDVLRLAQRAEQAARVAGLSPRESANSDLPAPIVGSGELPTALERAPLFDDVRTKIKIPLLSRLRRNGRR</sequence>